<keyword evidence="1" id="KW-1133">Transmembrane helix</keyword>
<protein>
    <submittedName>
        <fullName evidence="2">Uncharacterized protein</fullName>
    </submittedName>
</protein>
<keyword evidence="1" id="KW-0812">Transmembrane</keyword>
<proteinExistence type="predicted"/>
<reference evidence="2" key="2">
    <citation type="submission" date="2021-04" db="EMBL/GenBank/DDBJ databases">
        <authorList>
            <person name="Gilroy R."/>
        </authorList>
    </citation>
    <scope>NUCLEOTIDE SEQUENCE</scope>
    <source>
        <strain evidence="2">1345</strain>
    </source>
</reference>
<name>A0A9D2CS27_9FIRM</name>
<evidence type="ECO:0000313" key="2">
    <source>
        <dbReference type="EMBL" id="HIY96272.1"/>
    </source>
</evidence>
<accession>A0A9D2CS27</accession>
<dbReference type="Proteomes" id="UP000886750">
    <property type="component" value="Unassembled WGS sequence"/>
</dbReference>
<sequence length="71" mass="7996">ARLSLACNSENERTVIAFGDYKRKFREFKENPIVLATLGAIGVFLTARCFKGTHIIKSRGFTRGGRRYATN</sequence>
<organism evidence="2 3">
    <name type="scientific">Candidatus Borkfalkia excrementigallinarum</name>
    <dbReference type="NCBI Taxonomy" id="2838506"/>
    <lineage>
        <taxon>Bacteria</taxon>
        <taxon>Bacillati</taxon>
        <taxon>Bacillota</taxon>
        <taxon>Clostridia</taxon>
        <taxon>Christensenellales</taxon>
        <taxon>Christensenellaceae</taxon>
        <taxon>Candidatus Borkfalkia</taxon>
    </lineage>
</organism>
<feature type="transmembrane region" description="Helical" evidence="1">
    <location>
        <begin position="33"/>
        <end position="50"/>
    </location>
</feature>
<feature type="non-terminal residue" evidence="2">
    <location>
        <position position="1"/>
    </location>
</feature>
<reference evidence="2" key="1">
    <citation type="journal article" date="2021" name="PeerJ">
        <title>Extensive microbial diversity within the chicken gut microbiome revealed by metagenomics and culture.</title>
        <authorList>
            <person name="Gilroy R."/>
            <person name="Ravi A."/>
            <person name="Getino M."/>
            <person name="Pursley I."/>
            <person name="Horton D.L."/>
            <person name="Alikhan N.F."/>
            <person name="Baker D."/>
            <person name="Gharbi K."/>
            <person name="Hall N."/>
            <person name="Watson M."/>
            <person name="Adriaenssens E.M."/>
            <person name="Foster-Nyarko E."/>
            <person name="Jarju S."/>
            <person name="Secka A."/>
            <person name="Antonio M."/>
            <person name="Oren A."/>
            <person name="Chaudhuri R.R."/>
            <person name="La Ragione R."/>
            <person name="Hildebrand F."/>
            <person name="Pallen M.J."/>
        </authorList>
    </citation>
    <scope>NUCLEOTIDE SEQUENCE</scope>
    <source>
        <strain evidence="2">1345</strain>
    </source>
</reference>
<comment type="caution">
    <text evidence="2">The sequence shown here is derived from an EMBL/GenBank/DDBJ whole genome shotgun (WGS) entry which is preliminary data.</text>
</comment>
<keyword evidence="1" id="KW-0472">Membrane</keyword>
<gene>
    <name evidence="2" type="ORF">H9729_01140</name>
</gene>
<evidence type="ECO:0000256" key="1">
    <source>
        <dbReference type="SAM" id="Phobius"/>
    </source>
</evidence>
<dbReference type="EMBL" id="DXCQ01000012">
    <property type="protein sequence ID" value="HIY96272.1"/>
    <property type="molecule type" value="Genomic_DNA"/>
</dbReference>
<dbReference type="AlphaFoldDB" id="A0A9D2CS27"/>
<evidence type="ECO:0000313" key="3">
    <source>
        <dbReference type="Proteomes" id="UP000886750"/>
    </source>
</evidence>